<evidence type="ECO:0000313" key="9">
    <source>
        <dbReference type="EMBL" id="TFA98841.1"/>
    </source>
</evidence>
<sequence length="596" mass="65890">MAETQVHTEPPLVGTASPTPKGPKANAKAQSEASSAAPAAKQQARGPSLHQIYALPAPIRTFPLPAFYPNNPVSLLHIAYAWFGQVFRPPPAEPAVIHHGVWSETTISVHIKDEKSMRALWEQGFYGKGNLSRSEPNWLKREQVQRGIQEAHVSEIFTQQRREERAQAKWERARLEQEAILKTKLDEERLAASRALEGKKAEQAKAQKAREIQQEAAVPEPLPSLPLAPVGPLELLALPNSAVVSLPVPTPVPVSSFAPPVGPLQILALPNSAADIVKFTVKTALKSKANGSLTLSSHHGSSTDESEEPRTPIATDSPELFRDDRSVDSSSDGVGSTELKRRKSVRFSPTVESATYKASDPPSPNRSPPVSLSQPSQVNGHGGSNGQAIPQLPLASVPVSDPIINKEHLQLMPEEAFFLSFGLGVLEVTDPASGRVLSRQDLFRLFRQYSYFPPRNGPDEPDLEPDDGFLVHYAVYHHFRSLGWVPRAGIKFGVDWLLYARGPVFDHAEFGLIVIPSYSDEWWKKQGRRGPRKPWSWLHSVVRVLSHVTKSLVLIYVDVPPPHKFDEALKTGVAEAMKLYKVREVMVKRWSSNRNR</sequence>
<comment type="catalytic activity">
    <reaction evidence="6">
        <text>pretRNA = a 3'-half-tRNA molecule with a 5'-OH end + a 5'-half-tRNA molecule with a 2',3'-cyclic phosphate end + an intron with a 2',3'-cyclic phosphate and a 5'-hydroxyl terminus.</text>
        <dbReference type="EC" id="4.6.1.16"/>
    </reaction>
</comment>
<dbReference type="EC" id="4.6.1.16" evidence="2"/>
<feature type="region of interest" description="Disordered" evidence="7">
    <location>
        <begin position="1"/>
        <end position="45"/>
    </location>
</feature>
<evidence type="ECO:0000256" key="2">
    <source>
        <dbReference type="ARBA" id="ARBA00012573"/>
    </source>
</evidence>
<dbReference type="Pfam" id="PF01974">
    <property type="entry name" value="tRNA_int_endo"/>
    <property type="match status" value="1"/>
</dbReference>
<dbReference type="PANTHER" id="PTHR21227:SF0">
    <property type="entry name" value="TRNA-SPLICING ENDONUCLEASE SUBUNIT SEN2"/>
    <property type="match status" value="1"/>
</dbReference>
<keyword evidence="3" id="KW-0819">tRNA processing</keyword>
<accession>A0ABY2GTE4</accession>
<dbReference type="InterPro" id="IPR006677">
    <property type="entry name" value="tRNA_intron_Endonuc_cat-like"/>
</dbReference>
<comment type="similarity">
    <text evidence="1">Belongs to the tRNA-intron endonuclease family.</text>
</comment>
<dbReference type="EMBL" id="PPTA01000017">
    <property type="protein sequence ID" value="TFA98841.1"/>
    <property type="molecule type" value="Genomic_DNA"/>
</dbReference>
<dbReference type="InterPro" id="IPR011856">
    <property type="entry name" value="tRNA_endonuc-like_dom_sf"/>
</dbReference>
<keyword evidence="4" id="KW-0456">Lyase</keyword>
<feature type="compositionally biased region" description="Low complexity" evidence="7">
    <location>
        <begin position="24"/>
        <end position="44"/>
    </location>
</feature>
<protein>
    <recommendedName>
        <fullName evidence="2">tRNA-intron lyase</fullName>
        <ecNumber evidence="2">4.6.1.16</ecNumber>
    </recommendedName>
    <alternativeName>
        <fullName evidence="5">tRNA-intron endonuclease Sen2</fullName>
    </alternativeName>
</protein>
<dbReference type="Gene3D" id="3.40.1350.10">
    <property type="match status" value="1"/>
</dbReference>
<dbReference type="Proteomes" id="UP001642720">
    <property type="component" value="Unassembled WGS sequence"/>
</dbReference>
<dbReference type="CDD" id="cd22363">
    <property type="entry name" value="tRNA-intron_lyase_C"/>
    <property type="match status" value="1"/>
</dbReference>
<feature type="compositionally biased region" description="Low complexity" evidence="7">
    <location>
        <begin position="368"/>
        <end position="378"/>
    </location>
</feature>
<gene>
    <name evidence="9" type="ORF">CCMA1212_009429</name>
</gene>
<keyword evidence="10" id="KW-1185">Reference proteome</keyword>
<proteinExistence type="inferred from homology"/>
<dbReference type="GeneID" id="300580963"/>
<feature type="region of interest" description="Disordered" evidence="7">
    <location>
        <begin position="292"/>
        <end position="391"/>
    </location>
</feature>
<dbReference type="InterPro" id="IPR036167">
    <property type="entry name" value="tRNA_intron_Endo_cat-like_sf"/>
</dbReference>
<dbReference type="RefSeq" id="XP_073555043.1">
    <property type="nucleotide sequence ID" value="XM_073706513.1"/>
</dbReference>
<evidence type="ECO:0000256" key="3">
    <source>
        <dbReference type="ARBA" id="ARBA00022694"/>
    </source>
</evidence>
<dbReference type="PANTHER" id="PTHR21227">
    <property type="entry name" value="TRNA-SPLICING ENDONUCLEASE SUBUNIT SEN2"/>
    <property type="match status" value="1"/>
</dbReference>
<evidence type="ECO:0000256" key="5">
    <source>
        <dbReference type="ARBA" id="ARBA00032432"/>
    </source>
</evidence>
<feature type="domain" description="tRNA intron endonuclease catalytic" evidence="8">
    <location>
        <begin position="469"/>
        <end position="558"/>
    </location>
</feature>
<name>A0ABY2GTE4_9HYPO</name>
<evidence type="ECO:0000256" key="7">
    <source>
        <dbReference type="SAM" id="MobiDB-lite"/>
    </source>
</evidence>
<comment type="caution">
    <text evidence="9">The sequence shown here is derived from an EMBL/GenBank/DDBJ whole genome shotgun (WGS) entry which is preliminary data.</text>
</comment>
<dbReference type="SUPFAM" id="SSF53032">
    <property type="entry name" value="tRNA-intron endonuclease catalytic domain-like"/>
    <property type="match status" value="1"/>
</dbReference>
<evidence type="ECO:0000259" key="8">
    <source>
        <dbReference type="Pfam" id="PF01974"/>
    </source>
</evidence>
<dbReference type="PIRSF" id="PIRSF011789">
    <property type="entry name" value="tRNA_splic_SEN2"/>
    <property type="match status" value="1"/>
</dbReference>
<dbReference type="InterPro" id="IPR006676">
    <property type="entry name" value="tRNA_splic"/>
</dbReference>
<evidence type="ECO:0000256" key="1">
    <source>
        <dbReference type="ARBA" id="ARBA00008078"/>
    </source>
</evidence>
<reference evidence="9 10" key="1">
    <citation type="submission" date="2018-01" db="EMBL/GenBank/DDBJ databases">
        <title>Genome characterization of the sugarcane-associated fungus Trichoderma ghanense CCMA-1212 and their application in lignocelulose bioconversion.</title>
        <authorList>
            <person name="Steindorff A.S."/>
            <person name="Mendes T.D."/>
            <person name="Vilela E.S.D."/>
            <person name="Rodrigues D.S."/>
            <person name="Formighieri E.F."/>
            <person name="Melo I.S."/>
            <person name="Favaro L.C.L."/>
        </authorList>
    </citation>
    <scope>NUCLEOTIDE SEQUENCE [LARGE SCALE GENOMIC DNA]</scope>
    <source>
        <strain evidence="9 10">CCMA-1212</strain>
    </source>
</reference>
<evidence type="ECO:0000313" key="10">
    <source>
        <dbReference type="Proteomes" id="UP001642720"/>
    </source>
</evidence>
<organism evidence="9 10">
    <name type="scientific">Trichoderma ghanense</name>
    <dbReference type="NCBI Taxonomy" id="65468"/>
    <lineage>
        <taxon>Eukaryota</taxon>
        <taxon>Fungi</taxon>
        <taxon>Dikarya</taxon>
        <taxon>Ascomycota</taxon>
        <taxon>Pezizomycotina</taxon>
        <taxon>Sordariomycetes</taxon>
        <taxon>Hypocreomycetidae</taxon>
        <taxon>Hypocreales</taxon>
        <taxon>Hypocreaceae</taxon>
        <taxon>Trichoderma</taxon>
    </lineage>
</organism>
<evidence type="ECO:0000256" key="4">
    <source>
        <dbReference type="ARBA" id="ARBA00023239"/>
    </source>
</evidence>
<evidence type="ECO:0000256" key="6">
    <source>
        <dbReference type="ARBA" id="ARBA00034031"/>
    </source>
</evidence>
<dbReference type="InterPro" id="IPR016589">
    <property type="entry name" value="tRNA_splic_SEN2"/>
</dbReference>